<evidence type="ECO:0000313" key="2">
    <source>
        <dbReference type="Proteomes" id="UP000464671"/>
    </source>
</evidence>
<accession>A0A6B9LVB8</accession>
<dbReference type="Proteomes" id="UP000464671">
    <property type="component" value="Segment"/>
</dbReference>
<name>A0A6B9LVB8_9CAUD</name>
<evidence type="ECO:0000313" key="1">
    <source>
        <dbReference type="EMBL" id="QHB40959.1"/>
    </source>
</evidence>
<gene>
    <name evidence="1" type="ORF">tant81_gp028</name>
</gene>
<keyword evidence="2" id="KW-1185">Reference proteome</keyword>
<organism evidence="1 2">
    <name type="scientific">Flavobacterium phage vB_FspS_tant8-1</name>
    <dbReference type="NCBI Taxonomy" id="2686278"/>
    <lineage>
        <taxon>Viruses</taxon>
        <taxon>Duplodnaviria</taxon>
        <taxon>Heunggongvirae</taxon>
        <taxon>Uroviricota</taxon>
        <taxon>Caudoviricetes</taxon>
        <taxon>Tantvirus</taxon>
        <taxon>Tantvirus tant</taxon>
    </lineage>
</organism>
<protein>
    <submittedName>
        <fullName evidence="1">Uncharacterized protein</fullName>
    </submittedName>
</protein>
<sequence>MNWNSESDFPDEFSSSGNNSVDVLVYNEKTDEHTIGWFDFNVMTWRFLCRESIGKFQWRYFVNEYDKTIK</sequence>
<reference evidence="1 2" key="1">
    <citation type="journal article" date="2020" name="Viruses">
        <title>Diversity and Host Interactions Among Virulent and Temperate Baltic Sea Flavobacterium Phages.</title>
        <authorList>
            <person name="Nilsson E."/>
            <person name="Bayfield O.W."/>
            <person name="Lundin D."/>
            <person name="Antson A.A."/>
            <person name="Holmfeldt K."/>
        </authorList>
    </citation>
    <scope>NUCLEOTIDE SEQUENCE [LARGE SCALE GENOMIC DNA]</scope>
</reference>
<proteinExistence type="predicted"/>
<dbReference type="EMBL" id="MN812239">
    <property type="protein sequence ID" value="QHB40959.1"/>
    <property type="molecule type" value="Genomic_DNA"/>
</dbReference>